<name>A0A9P3PZZ1_9MYCO</name>
<accession>A0A9P3PZZ1</accession>
<evidence type="ECO:0000256" key="1">
    <source>
        <dbReference type="ARBA" id="ARBA00010652"/>
    </source>
</evidence>
<dbReference type="Pfam" id="PF12484">
    <property type="entry name" value="PPE-SVP"/>
    <property type="match status" value="1"/>
</dbReference>
<dbReference type="EMBL" id="BRXE01000018">
    <property type="protein sequence ID" value="GLB82977.1"/>
    <property type="molecule type" value="Genomic_DNA"/>
</dbReference>
<dbReference type="Gene3D" id="1.20.1260.20">
    <property type="entry name" value="PPE superfamily"/>
    <property type="match status" value="1"/>
</dbReference>
<protein>
    <submittedName>
        <fullName evidence="6">PPE family protein</fullName>
    </submittedName>
</protein>
<evidence type="ECO:0000256" key="2">
    <source>
        <dbReference type="SAM" id="SignalP"/>
    </source>
</evidence>
<dbReference type="Proteomes" id="UP001165663">
    <property type="component" value="Unassembled WGS sequence"/>
</dbReference>
<feature type="chain" id="PRO_5040258459" evidence="2">
    <location>
        <begin position="19"/>
        <end position="394"/>
    </location>
</feature>
<dbReference type="InterPro" id="IPR000030">
    <property type="entry name" value="PPE_dom"/>
</dbReference>
<evidence type="ECO:0000313" key="5">
    <source>
        <dbReference type="EMBL" id="GLB82977.1"/>
    </source>
</evidence>
<feature type="domain" description="PPE" evidence="3">
    <location>
        <begin position="1"/>
        <end position="149"/>
    </location>
</feature>
<keyword evidence="2" id="KW-0732">Signal</keyword>
<dbReference type="Proteomes" id="UP001064782">
    <property type="component" value="Unassembled WGS sequence"/>
</dbReference>
<dbReference type="SUPFAM" id="SSF140459">
    <property type="entry name" value="PE/PPE dimer-like"/>
    <property type="match status" value="1"/>
</dbReference>
<evidence type="ECO:0000313" key="6">
    <source>
        <dbReference type="EMBL" id="GLD28303.1"/>
    </source>
</evidence>
<dbReference type="InterPro" id="IPR022171">
    <property type="entry name" value="PPE_C"/>
</dbReference>
<feature type="signal peptide" evidence="2">
    <location>
        <begin position="1"/>
        <end position="18"/>
    </location>
</feature>
<proteinExistence type="inferred from homology"/>
<comment type="caution">
    <text evidence="6">The sequence shown here is derived from an EMBL/GenBank/DDBJ whole genome shotgun (WGS) entry which is preliminary data.</text>
</comment>
<feature type="domain" description="PPE family C-terminal" evidence="4">
    <location>
        <begin position="312"/>
        <end position="390"/>
    </location>
</feature>
<comment type="similarity">
    <text evidence="1">Belongs to the mycobacterial PPE family.</text>
</comment>
<dbReference type="GO" id="GO:0052572">
    <property type="term" value="P:response to host immune response"/>
    <property type="evidence" value="ECO:0007669"/>
    <property type="project" value="TreeGrafter"/>
</dbReference>
<keyword evidence="7" id="KW-1185">Reference proteome</keyword>
<dbReference type="Pfam" id="PF00823">
    <property type="entry name" value="PPE"/>
    <property type="match status" value="1"/>
</dbReference>
<dbReference type="PANTHER" id="PTHR46766">
    <property type="entry name" value="GLUTAMINE-RICH PROTEIN 2"/>
    <property type="match status" value="1"/>
</dbReference>
<gene>
    <name evidence="6" type="primary">PPE31_2</name>
    <name evidence="5" type="synonym">PPE31_4</name>
    <name evidence="6" type="ORF">Mkiyose1413_01860</name>
    <name evidence="5" type="ORF">SRL2020028_22330</name>
</gene>
<dbReference type="AlphaFoldDB" id="A0A9P3PZZ1"/>
<organism evidence="6 7">
    <name type="scientific">Mycobacterium kiyosense</name>
    <dbReference type="NCBI Taxonomy" id="2871094"/>
    <lineage>
        <taxon>Bacteria</taxon>
        <taxon>Bacillati</taxon>
        <taxon>Actinomycetota</taxon>
        <taxon>Actinomycetes</taxon>
        <taxon>Mycobacteriales</taxon>
        <taxon>Mycobacteriaceae</taxon>
        <taxon>Mycobacterium</taxon>
    </lineage>
</organism>
<evidence type="ECO:0000313" key="7">
    <source>
        <dbReference type="Proteomes" id="UP001064782"/>
    </source>
</evidence>
<evidence type="ECO:0000259" key="3">
    <source>
        <dbReference type="Pfam" id="PF00823"/>
    </source>
</evidence>
<dbReference type="InterPro" id="IPR038332">
    <property type="entry name" value="PPE_sf"/>
</dbReference>
<sequence length="394" mass="38475">MYTGPGSAPMLAAMQAWAAVADEMQSAAAAYESVTSTLVSDGWRGPAATAMTAAVAPYLAWLDLTAALAAQTAGQAAAAAAAYDAAFAATVPPAVVTANRVRLVALVATNFLGINAPAIAATEAEYAQMWAQDATAMYAYAASAADAVALTPFAEPTPTTDSAGLAEQSSAVSQALGTGASSPIQSEWSQLTSAVSATVHSLAAPASPLDAVPQSGLLADILNFLDGNDGNPYGIFLNSTLVNGFVSAGYTAPGQIMPAITGAMSDFDSLAAGGPEAGAAIPLSAAGPGDASWTGATFPPAGTGTAVAAGDQATLVGRLSVPPSWASAVEVVESNATPLVGGGELGAAPAAAAPGAPGTPGVPGVMTAGAPRHYGNGPRYGFKLTIMPRPPAAG</sequence>
<reference evidence="6" key="1">
    <citation type="submission" date="2022-08" db="EMBL/GenBank/DDBJ databases">
        <title>Mycobacterium kiyosense sp. nov., scotochromogenic slow-glowing species isolated from respiratory specimens.</title>
        <authorList>
            <person name="Fukano H."/>
            <person name="Kazumi Y."/>
            <person name="Sakagami N."/>
            <person name="Ato M."/>
            <person name="Mitarai S."/>
            <person name="Hoshino Y."/>
        </authorList>
    </citation>
    <scope>NUCLEOTIDE SEQUENCE</scope>
    <source>
        <strain evidence="6">1413</strain>
        <strain evidence="5">SRL2020-028</strain>
    </source>
</reference>
<dbReference type="PANTHER" id="PTHR46766:SF1">
    <property type="entry name" value="GLUTAMINE-RICH PROTEIN 2"/>
    <property type="match status" value="1"/>
</dbReference>
<dbReference type="EMBL" id="BRZI01000001">
    <property type="protein sequence ID" value="GLD28303.1"/>
    <property type="molecule type" value="Genomic_DNA"/>
</dbReference>
<evidence type="ECO:0000259" key="4">
    <source>
        <dbReference type="Pfam" id="PF12484"/>
    </source>
</evidence>